<dbReference type="EMBL" id="LGRX02035770">
    <property type="protein sequence ID" value="KAK3233254.1"/>
    <property type="molecule type" value="Genomic_DNA"/>
</dbReference>
<evidence type="ECO:0000256" key="1">
    <source>
        <dbReference type="SAM" id="Phobius"/>
    </source>
</evidence>
<reference evidence="2 3" key="1">
    <citation type="journal article" date="2015" name="Genome Biol. Evol.">
        <title>Comparative Genomics of a Bacterivorous Green Alga Reveals Evolutionary Causalities and Consequences of Phago-Mixotrophic Mode of Nutrition.</title>
        <authorList>
            <person name="Burns J.A."/>
            <person name="Paasch A."/>
            <person name="Narechania A."/>
            <person name="Kim E."/>
        </authorList>
    </citation>
    <scope>NUCLEOTIDE SEQUENCE [LARGE SCALE GENOMIC DNA]</scope>
    <source>
        <strain evidence="2 3">PLY_AMNH</strain>
    </source>
</reference>
<proteinExistence type="predicted"/>
<accession>A0AAE0BCP0</accession>
<keyword evidence="3" id="KW-1185">Reference proteome</keyword>
<feature type="transmembrane region" description="Helical" evidence="1">
    <location>
        <begin position="261"/>
        <end position="282"/>
    </location>
</feature>
<keyword evidence="1" id="KW-0812">Transmembrane</keyword>
<dbReference type="Proteomes" id="UP001190700">
    <property type="component" value="Unassembled WGS sequence"/>
</dbReference>
<keyword evidence="1" id="KW-0472">Membrane</keyword>
<keyword evidence="1" id="KW-1133">Transmembrane helix</keyword>
<name>A0AAE0BCP0_9CHLO</name>
<feature type="transmembrane region" description="Helical" evidence="1">
    <location>
        <begin position="55"/>
        <end position="77"/>
    </location>
</feature>
<comment type="caution">
    <text evidence="2">The sequence shown here is derived from an EMBL/GenBank/DDBJ whole genome shotgun (WGS) entry which is preliminary data.</text>
</comment>
<evidence type="ECO:0000313" key="3">
    <source>
        <dbReference type="Proteomes" id="UP001190700"/>
    </source>
</evidence>
<dbReference type="AlphaFoldDB" id="A0AAE0BCP0"/>
<organism evidence="2 3">
    <name type="scientific">Cymbomonas tetramitiformis</name>
    <dbReference type="NCBI Taxonomy" id="36881"/>
    <lineage>
        <taxon>Eukaryota</taxon>
        <taxon>Viridiplantae</taxon>
        <taxon>Chlorophyta</taxon>
        <taxon>Pyramimonadophyceae</taxon>
        <taxon>Pyramimonadales</taxon>
        <taxon>Pyramimonadaceae</taxon>
        <taxon>Cymbomonas</taxon>
    </lineage>
</organism>
<evidence type="ECO:0008006" key="4">
    <source>
        <dbReference type="Google" id="ProtNLM"/>
    </source>
</evidence>
<protein>
    <recommendedName>
        <fullName evidence="4">Transmembrane protein</fullName>
    </recommendedName>
</protein>
<evidence type="ECO:0000313" key="2">
    <source>
        <dbReference type="EMBL" id="KAK3233254.1"/>
    </source>
</evidence>
<feature type="transmembrane region" description="Helical" evidence="1">
    <location>
        <begin position="140"/>
        <end position="167"/>
    </location>
</feature>
<sequence>MTLSDTCVNIELEAGQYDKYEVPGYEPLGATQFLHSVPRITSTNFSNFENEFDEAHYLLGVFGVVVSVLVIALLVLFRQAWAWRRCWQSTRNPTTGADHEALSSLQEGVSSCQTNCQETGSVLQTTCSPLLSTGSATAHFALISGGYFVVLLGLLGVLTCCVSLSAINTGYDDGTAAAAELDSRFSIFVAGLHELDDILHQNWDALAAVENNCPKSLLEVSFLRPVSKKLLALKEAMDGSLTVADHIARQLSKGTSAMPHTSLVVIVLGLFLVVDFAVLFVLGTRAFVLAIECSSDEEGQATLPEWCGYVKDFSESQAGSLLQVGARH</sequence>
<gene>
    <name evidence="2" type="ORF">CYMTET_56439</name>
</gene>